<proteinExistence type="predicted"/>
<dbReference type="GO" id="GO:0030620">
    <property type="term" value="F:U2 snRNA binding"/>
    <property type="evidence" value="ECO:0007669"/>
    <property type="project" value="TreeGrafter"/>
</dbReference>
<evidence type="ECO:0000256" key="1">
    <source>
        <dbReference type="SAM" id="MobiDB-lite"/>
    </source>
</evidence>
<evidence type="ECO:0000259" key="2">
    <source>
        <dbReference type="Pfam" id="PF15862"/>
    </source>
</evidence>
<name>Q4S092_TETNG</name>
<feature type="region of interest" description="Disordered" evidence="1">
    <location>
        <begin position="89"/>
        <end position="243"/>
    </location>
</feature>
<feature type="compositionally biased region" description="Basic residues" evidence="1">
    <location>
        <begin position="140"/>
        <end position="153"/>
    </location>
</feature>
<reference evidence="4" key="1">
    <citation type="journal article" date="2004" name="Nature">
        <title>Genome duplication in the teleost fish Tetraodon nigroviridis reveals the early vertebrate proto-karyotype.</title>
        <authorList>
            <person name="Jaillon O."/>
            <person name="Aury J.-M."/>
            <person name="Brunet F."/>
            <person name="Petit J.-L."/>
            <person name="Stange-Thomann N."/>
            <person name="Mauceli E."/>
            <person name="Bouneau L."/>
            <person name="Fischer C."/>
            <person name="Ozouf-Costaz C."/>
            <person name="Bernot A."/>
            <person name="Nicaud S."/>
            <person name="Jaffe D."/>
            <person name="Fisher S."/>
            <person name="Lutfalla G."/>
            <person name="Dossat C."/>
            <person name="Segurens B."/>
            <person name="Dasilva C."/>
            <person name="Salanoubat M."/>
            <person name="Levy M."/>
            <person name="Boudet N."/>
            <person name="Castellano S."/>
            <person name="Anthouard V."/>
            <person name="Jubin C."/>
            <person name="Castelli V."/>
            <person name="Katinka M."/>
            <person name="Vacherie B."/>
            <person name="Biemont C."/>
            <person name="Skalli Z."/>
            <person name="Cattolico L."/>
            <person name="Poulain J."/>
            <person name="De Berardinis V."/>
            <person name="Cruaud C."/>
            <person name="Duprat S."/>
            <person name="Brottier P."/>
            <person name="Coutanceau J.-P."/>
            <person name="Gouzy J."/>
            <person name="Parra G."/>
            <person name="Lardier G."/>
            <person name="Chapple C."/>
            <person name="McKernan K.J."/>
            <person name="McEwan P."/>
            <person name="Bosak S."/>
            <person name="Kellis M."/>
            <person name="Volff J.-N."/>
            <person name="Guigo R."/>
            <person name="Zody M.C."/>
            <person name="Mesirov J."/>
            <person name="Lindblad-Toh K."/>
            <person name="Birren B."/>
            <person name="Nusbaum C."/>
            <person name="Kahn D."/>
            <person name="Robinson-Rechavi M."/>
            <person name="Laudet V."/>
            <person name="Schachter V."/>
            <person name="Quetier F."/>
            <person name="Saurin W."/>
            <person name="Scarpelli C."/>
            <person name="Wincker P."/>
            <person name="Lander E.S."/>
            <person name="Weissenbach J."/>
            <person name="Roest Crollius H."/>
        </authorList>
    </citation>
    <scope>NUCLEOTIDE SEQUENCE [LARGE SCALE GENOMIC DNA]</scope>
</reference>
<dbReference type="GO" id="GO:0000387">
    <property type="term" value="P:spliceosomal snRNP assembly"/>
    <property type="evidence" value="ECO:0007669"/>
    <property type="project" value="TreeGrafter"/>
</dbReference>
<feature type="compositionally biased region" description="Low complexity" evidence="1">
    <location>
        <begin position="224"/>
        <end position="242"/>
    </location>
</feature>
<dbReference type="Pfam" id="PF15862">
    <property type="entry name" value="Coilin_N"/>
    <property type="match status" value="1"/>
</dbReference>
<dbReference type="PANTHER" id="PTHR15197">
    <property type="entry name" value="COILIN P80"/>
    <property type="match status" value="1"/>
</dbReference>
<dbReference type="Pfam" id="PF23086">
    <property type="entry name" value="Tudor_Coilin"/>
    <property type="match status" value="1"/>
</dbReference>
<organism evidence="4">
    <name type="scientific">Tetraodon nigroviridis</name>
    <name type="common">Spotted green pufferfish</name>
    <name type="synonym">Chelonodon nigroviridis</name>
    <dbReference type="NCBI Taxonomy" id="99883"/>
    <lineage>
        <taxon>Eukaryota</taxon>
        <taxon>Metazoa</taxon>
        <taxon>Chordata</taxon>
        <taxon>Craniata</taxon>
        <taxon>Vertebrata</taxon>
        <taxon>Euteleostomi</taxon>
        <taxon>Actinopterygii</taxon>
        <taxon>Neopterygii</taxon>
        <taxon>Teleostei</taxon>
        <taxon>Neoteleostei</taxon>
        <taxon>Acanthomorphata</taxon>
        <taxon>Eupercaria</taxon>
        <taxon>Tetraodontiformes</taxon>
        <taxon>Tetradontoidea</taxon>
        <taxon>Tetraodontidae</taxon>
        <taxon>Tetraodon</taxon>
    </lineage>
</organism>
<feature type="compositionally biased region" description="Low complexity" evidence="1">
    <location>
        <begin position="183"/>
        <end position="192"/>
    </location>
</feature>
<reference evidence="4" key="2">
    <citation type="submission" date="2004-02" db="EMBL/GenBank/DDBJ databases">
        <authorList>
            <consortium name="Genoscope"/>
            <consortium name="Whitehead Institute Centre for Genome Research"/>
        </authorList>
    </citation>
    <scope>NUCLEOTIDE SEQUENCE</scope>
</reference>
<feature type="domain" description="Coilin N-terminal" evidence="2">
    <location>
        <begin position="1"/>
        <end position="155"/>
    </location>
</feature>
<dbReference type="GO" id="GO:0015030">
    <property type="term" value="C:Cajal body"/>
    <property type="evidence" value="ECO:0007669"/>
    <property type="project" value="TreeGrafter"/>
</dbReference>
<dbReference type="EMBL" id="CAAE01014784">
    <property type="protein sequence ID" value="CAG05940.1"/>
    <property type="molecule type" value="Genomic_DNA"/>
</dbReference>
<feature type="domain" description="Coilin tudor" evidence="3">
    <location>
        <begin position="239"/>
        <end position="321"/>
    </location>
</feature>
<protein>
    <submittedName>
        <fullName evidence="4">(spotted green pufferfish) hypothetical protein</fullName>
    </submittedName>
</protein>
<evidence type="ECO:0000313" key="4">
    <source>
        <dbReference type="EMBL" id="CAG05940.1"/>
    </source>
</evidence>
<dbReference type="PANTHER" id="PTHR15197:SF0">
    <property type="entry name" value="COILIN"/>
    <property type="match status" value="1"/>
</dbReference>
<dbReference type="OrthoDB" id="74813at2759"/>
<comment type="caution">
    <text evidence="4">The sequence shown here is derived from an EMBL/GenBank/DDBJ whole genome shotgun (WGS) entry which is preliminary data.</text>
</comment>
<sequence>IRVRLEFDYPPPALPDCRMCWLLVDLDTCRVVADLEGVVREQFDFSRGSVLHLFIESCYLPHTESIYVVRDNDSVRVKVERVNLLNGDSINCGERKNKSPKKRRRPTEETEVSVDLKKKRRDEEQEGKQTSTDEKEKKLQAKSKVKKKRKTKKQDKSAASTSIAPVGVDQPAQVKKTPVAQRASSSDPSSSSSEEEKAPKKQAPNTPPSAPASSRKHKKNKQRPPSSSSSELSLDEAAAAPPQVGQKIAFKVLELTDSYSPEISDYKVGKMISFDHATQQIELELQAVSQAPAEPGKFDLVYQNPDGTEIVEYAVSRDARVGLHQ</sequence>
<dbReference type="InterPro" id="IPR031722">
    <property type="entry name" value="Coilin_N"/>
</dbReference>
<dbReference type="GO" id="GO:0030619">
    <property type="term" value="F:U1 snRNA binding"/>
    <property type="evidence" value="ECO:0007669"/>
    <property type="project" value="TreeGrafter"/>
</dbReference>
<accession>Q4S092</accession>
<gene>
    <name evidence="4" type="ORF">GSTENG00026130001</name>
</gene>
<feature type="non-terminal residue" evidence="4">
    <location>
        <position position="325"/>
    </location>
</feature>
<dbReference type="KEGG" id="tng:GSTEN00026130G001"/>
<dbReference type="InterPro" id="IPR024822">
    <property type="entry name" value="Coilin"/>
</dbReference>
<dbReference type="AlphaFoldDB" id="Q4S092"/>
<evidence type="ECO:0000259" key="3">
    <source>
        <dbReference type="Pfam" id="PF23086"/>
    </source>
</evidence>
<dbReference type="InterPro" id="IPR056398">
    <property type="entry name" value="Tudor_Coilin"/>
</dbReference>
<feature type="compositionally biased region" description="Basic and acidic residues" evidence="1">
    <location>
        <begin position="121"/>
        <end position="139"/>
    </location>
</feature>